<dbReference type="SUPFAM" id="SSF55174">
    <property type="entry name" value="Alpha-L RNA-binding motif"/>
    <property type="match status" value="1"/>
</dbReference>
<dbReference type="PANTHER" id="PTHR21600:SF44">
    <property type="entry name" value="RIBOSOMAL LARGE SUBUNIT PSEUDOURIDINE SYNTHASE D"/>
    <property type="match status" value="1"/>
</dbReference>
<evidence type="ECO:0000256" key="5">
    <source>
        <dbReference type="RuleBase" id="RU362028"/>
    </source>
</evidence>
<accession>A0A1W6LPM2</accession>
<dbReference type="KEGG" id="pbp:STSP1_02152"/>
<keyword evidence="2 5" id="KW-0413">Isomerase</keyword>
<dbReference type="SUPFAM" id="SSF55120">
    <property type="entry name" value="Pseudouridine synthase"/>
    <property type="match status" value="1"/>
</dbReference>
<dbReference type="CDD" id="cd00165">
    <property type="entry name" value="S4"/>
    <property type="match status" value="1"/>
</dbReference>
<name>A0A1W6LPM2_9BACT</name>
<dbReference type="InterPro" id="IPR006225">
    <property type="entry name" value="PsdUridine_synth_RluC/D"/>
</dbReference>
<dbReference type="InterPro" id="IPR036986">
    <property type="entry name" value="S4_RNA-bd_sf"/>
</dbReference>
<dbReference type="InterPro" id="IPR006145">
    <property type="entry name" value="PsdUridine_synth_RsuA/RluA"/>
</dbReference>
<evidence type="ECO:0000256" key="2">
    <source>
        <dbReference type="ARBA" id="ARBA00023235"/>
    </source>
</evidence>
<dbReference type="Pfam" id="PF00849">
    <property type="entry name" value="PseudoU_synth_2"/>
    <property type="match status" value="1"/>
</dbReference>
<dbReference type="InterPro" id="IPR002942">
    <property type="entry name" value="S4_RNA-bd"/>
</dbReference>
<comment type="similarity">
    <text evidence="1 5">Belongs to the pseudouridine synthase RluA family.</text>
</comment>
<dbReference type="EC" id="5.4.99.-" evidence="5"/>
<feature type="active site" evidence="3">
    <location>
        <position position="178"/>
    </location>
</feature>
<organism evidence="7 8">
    <name type="scientific">Sedimentisphaera salicampi</name>
    <dbReference type="NCBI Taxonomy" id="1941349"/>
    <lineage>
        <taxon>Bacteria</taxon>
        <taxon>Pseudomonadati</taxon>
        <taxon>Planctomycetota</taxon>
        <taxon>Phycisphaerae</taxon>
        <taxon>Sedimentisphaerales</taxon>
        <taxon>Sedimentisphaeraceae</taxon>
        <taxon>Sedimentisphaera</taxon>
    </lineage>
</organism>
<dbReference type="NCBIfam" id="TIGR00005">
    <property type="entry name" value="rluA_subfam"/>
    <property type="match status" value="1"/>
</dbReference>
<evidence type="ECO:0000256" key="1">
    <source>
        <dbReference type="ARBA" id="ARBA00010876"/>
    </source>
</evidence>
<dbReference type="GO" id="GO:0120159">
    <property type="term" value="F:rRNA pseudouridine synthase activity"/>
    <property type="evidence" value="ECO:0007669"/>
    <property type="project" value="UniProtKB-ARBA"/>
</dbReference>
<dbReference type="Proteomes" id="UP000193334">
    <property type="component" value="Chromosome"/>
</dbReference>
<reference evidence="8" key="1">
    <citation type="submission" date="2017-04" db="EMBL/GenBank/DDBJ databases">
        <title>Comparative genomics and description of representatives of a novel lineage of planctomycetes thriving in anoxic sediments.</title>
        <authorList>
            <person name="Spring S."/>
            <person name="Bunk B."/>
            <person name="Sproer C."/>
        </authorList>
    </citation>
    <scope>NUCLEOTIDE SEQUENCE [LARGE SCALE GENOMIC DNA]</scope>
    <source>
        <strain evidence="8">ST-PulAB-D4</strain>
    </source>
</reference>
<dbReference type="GO" id="GO:0003723">
    <property type="term" value="F:RNA binding"/>
    <property type="evidence" value="ECO:0007669"/>
    <property type="project" value="UniProtKB-KW"/>
</dbReference>
<dbReference type="Gene3D" id="3.10.290.10">
    <property type="entry name" value="RNA-binding S4 domain"/>
    <property type="match status" value="1"/>
</dbReference>
<feature type="domain" description="RNA-binding S4" evidence="6">
    <location>
        <begin position="55"/>
        <end position="119"/>
    </location>
</feature>
<keyword evidence="8" id="KW-1185">Reference proteome</keyword>
<dbReference type="PROSITE" id="PS01129">
    <property type="entry name" value="PSI_RLU"/>
    <property type="match status" value="1"/>
</dbReference>
<dbReference type="PANTHER" id="PTHR21600">
    <property type="entry name" value="MITOCHONDRIAL RNA PSEUDOURIDINE SYNTHASE"/>
    <property type="match status" value="1"/>
</dbReference>
<dbReference type="InterPro" id="IPR050188">
    <property type="entry name" value="RluA_PseudoU_synthase"/>
</dbReference>
<gene>
    <name evidence="7" type="primary">rluD_2</name>
    <name evidence="7" type="ORF">STSP1_02152</name>
</gene>
<dbReference type="STRING" id="1941349.STSP1_02152"/>
<protein>
    <recommendedName>
        <fullName evidence="5">Pseudouridine synthase</fullName>
        <ecNumber evidence="5">5.4.99.-</ecNumber>
    </recommendedName>
</protein>
<dbReference type="InterPro" id="IPR020103">
    <property type="entry name" value="PsdUridine_synth_cat_dom_sf"/>
</dbReference>
<evidence type="ECO:0000313" key="7">
    <source>
        <dbReference type="EMBL" id="ARN57730.1"/>
    </source>
</evidence>
<dbReference type="AlphaFoldDB" id="A0A1W6LPM2"/>
<evidence type="ECO:0000313" key="8">
    <source>
        <dbReference type="Proteomes" id="UP000193334"/>
    </source>
</evidence>
<proteinExistence type="inferred from homology"/>
<keyword evidence="4" id="KW-0694">RNA-binding</keyword>
<evidence type="ECO:0000256" key="4">
    <source>
        <dbReference type="PROSITE-ProRule" id="PRU00182"/>
    </source>
</evidence>
<dbReference type="RefSeq" id="WP_085756354.1">
    <property type="nucleotide sequence ID" value="NZ_CP021023.1"/>
</dbReference>
<dbReference type="CDD" id="cd02869">
    <property type="entry name" value="PseudoU_synth_RluA_like"/>
    <property type="match status" value="1"/>
</dbReference>
<evidence type="ECO:0000259" key="6">
    <source>
        <dbReference type="SMART" id="SM00363"/>
    </source>
</evidence>
<dbReference type="GO" id="GO:0000455">
    <property type="term" value="P:enzyme-directed rRNA pseudouridine synthesis"/>
    <property type="evidence" value="ECO:0007669"/>
    <property type="project" value="TreeGrafter"/>
</dbReference>
<comment type="function">
    <text evidence="5">Responsible for synthesis of pseudouridine from uracil.</text>
</comment>
<dbReference type="PROSITE" id="PS50889">
    <property type="entry name" value="S4"/>
    <property type="match status" value="1"/>
</dbReference>
<dbReference type="SMART" id="SM00363">
    <property type="entry name" value="S4"/>
    <property type="match status" value="1"/>
</dbReference>
<comment type="catalytic activity">
    <reaction evidence="5">
        <text>a uridine in RNA = a pseudouridine in RNA</text>
        <dbReference type="Rhea" id="RHEA:48348"/>
        <dbReference type="Rhea" id="RHEA-COMP:12068"/>
        <dbReference type="Rhea" id="RHEA-COMP:12069"/>
        <dbReference type="ChEBI" id="CHEBI:65314"/>
        <dbReference type="ChEBI" id="CHEBI:65315"/>
    </reaction>
</comment>
<dbReference type="EMBL" id="CP021023">
    <property type="protein sequence ID" value="ARN57730.1"/>
    <property type="molecule type" value="Genomic_DNA"/>
</dbReference>
<dbReference type="Pfam" id="PF01479">
    <property type="entry name" value="S4"/>
    <property type="match status" value="1"/>
</dbReference>
<sequence length="358" mass="41225">MNISEKQYNQADLDQNQIWTPEGRFANATELQNLLDNYQGGEQICIKVGPNLKFRRIDQYMTSRFNCFSRTLVQRLIRSGEILVNHEQVKISHRLNQDDIIQITLPAPVDQEVVPEDIPVDIIYEDDDIIVLNKKPWMVVHPARCYKTGTLVNALAYHCKTLSSGSERMRPGIVHRLDKNTTGCIIVAKNDDAQYNLAQQFKNRSTKKKYLAVVHGTPELDSDMIKNMLGPHPTVREKFAVRSDEGKKAITVYKVLERFNGYAYVEIDIHTGRTHQIRVHMSHLGYPIVADKMYGGKVVYPWQIKNELPSPQDILINRQALHAGWLEINHPRTGERMSFEAPLHHDMASLLDMLRTYR</sequence>
<dbReference type="Gene3D" id="3.30.2350.10">
    <property type="entry name" value="Pseudouridine synthase"/>
    <property type="match status" value="1"/>
</dbReference>
<evidence type="ECO:0000256" key="3">
    <source>
        <dbReference type="PIRSR" id="PIRSR606225-1"/>
    </source>
</evidence>
<dbReference type="InterPro" id="IPR006224">
    <property type="entry name" value="PsdUridine_synth_RluA-like_CS"/>
</dbReference>